<dbReference type="RefSeq" id="WP_215580983.1">
    <property type="nucleotide sequence ID" value="NZ_CP073754.1"/>
</dbReference>
<name>A0A975MLJ3_9GAMM</name>
<evidence type="ECO:0000313" key="4">
    <source>
        <dbReference type="Proteomes" id="UP000676649"/>
    </source>
</evidence>
<comment type="similarity">
    <text evidence="1 2">Belongs to the UPF0125 (RnfH) family.</text>
</comment>
<dbReference type="InterPro" id="IPR005346">
    <property type="entry name" value="RnfH"/>
</dbReference>
<dbReference type="HAMAP" id="MF_00460">
    <property type="entry name" value="UPF0125_RnfH"/>
    <property type="match status" value="1"/>
</dbReference>
<keyword evidence="4" id="KW-1185">Reference proteome</keyword>
<dbReference type="Proteomes" id="UP000676649">
    <property type="component" value="Chromosome"/>
</dbReference>
<dbReference type="Gene3D" id="3.10.20.280">
    <property type="entry name" value="RnfH-like"/>
    <property type="match status" value="1"/>
</dbReference>
<evidence type="ECO:0000256" key="2">
    <source>
        <dbReference type="HAMAP-Rule" id="MF_00460"/>
    </source>
</evidence>
<dbReference type="PANTHER" id="PTHR37483:SF1">
    <property type="entry name" value="UPF0125 PROTEIN RATB"/>
    <property type="match status" value="1"/>
</dbReference>
<accession>A0A975MLJ3</accession>
<evidence type="ECO:0000313" key="3">
    <source>
        <dbReference type="EMBL" id="QWF70123.1"/>
    </source>
</evidence>
<organism evidence="3 4">
    <name type="scientific">Methylomonas paludis</name>
    <dbReference type="NCBI Taxonomy" id="1173101"/>
    <lineage>
        <taxon>Bacteria</taxon>
        <taxon>Pseudomonadati</taxon>
        <taxon>Pseudomonadota</taxon>
        <taxon>Gammaproteobacteria</taxon>
        <taxon>Methylococcales</taxon>
        <taxon>Methylococcaceae</taxon>
        <taxon>Methylomonas</taxon>
    </lineage>
</organism>
<protein>
    <recommendedName>
        <fullName evidence="2">UPF0125 protein KEF85_12300</fullName>
    </recommendedName>
</protein>
<dbReference type="SUPFAM" id="SSF54285">
    <property type="entry name" value="MoaD/ThiS"/>
    <property type="match status" value="1"/>
</dbReference>
<evidence type="ECO:0000256" key="1">
    <source>
        <dbReference type="ARBA" id="ARBA00010645"/>
    </source>
</evidence>
<dbReference type="Pfam" id="PF03658">
    <property type="entry name" value="Ub-RnfH"/>
    <property type="match status" value="1"/>
</dbReference>
<dbReference type="AlphaFoldDB" id="A0A975MLJ3"/>
<dbReference type="EMBL" id="CP073754">
    <property type="protein sequence ID" value="QWF70123.1"/>
    <property type="molecule type" value="Genomic_DNA"/>
</dbReference>
<gene>
    <name evidence="3" type="ORF">KEF85_12300</name>
</gene>
<dbReference type="PANTHER" id="PTHR37483">
    <property type="entry name" value="UPF0125 PROTEIN RATB"/>
    <property type="match status" value="1"/>
</dbReference>
<dbReference type="KEGG" id="mpad:KEF85_12300"/>
<sequence length="92" mass="10141">MVELINIEVAYAEPERQALLAVQVPVQSTLAQGIAASGILQLFPQLDLNQHKTGIFSQLCGLDTIVNAGDRVEIYRPLAQDPMAARRSRLRK</sequence>
<dbReference type="InterPro" id="IPR016155">
    <property type="entry name" value="Mopterin_synth/thiamin_S_b"/>
</dbReference>
<dbReference type="InterPro" id="IPR037021">
    <property type="entry name" value="RnfH_sf"/>
</dbReference>
<dbReference type="NCBIfam" id="NF002490">
    <property type="entry name" value="PRK01777.1"/>
    <property type="match status" value="1"/>
</dbReference>
<reference evidence="3" key="1">
    <citation type="submission" date="2021-04" db="EMBL/GenBank/DDBJ databases">
        <title>Draft genome sequence data of methanotrophic Methylovulum sp. strain S1L and Methylomonas sp. strain S2AM isolated from boreal lake water columns.</title>
        <authorList>
            <person name="Rissanen A.J."/>
            <person name="Mangayil R."/>
            <person name="Svenning M.M."/>
            <person name="Khanongnuch R."/>
        </authorList>
    </citation>
    <scope>NUCLEOTIDE SEQUENCE</scope>
    <source>
        <strain evidence="3">S2AM</strain>
    </source>
</reference>
<proteinExistence type="inferred from homology"/>